<evidence type="ECO:0000313" key="2">
    <source>
        <dbReference type="EMBL" id="NME69136.1"/>
    </source>
</evidence>
<organism evidence="2 3">
    <name type="scientific">Flammeovirga aprica JL-4</name>
    <dbReference type="NCBI Taxonomy" id="694437"/>
    <lineage>
        <taxon>Bacteria</taxon>
        <taxon>Pseudomonadati</taxon>
        <taxon>Bacteroidota</taxon>
        <taxon>Cytophagia</taxon>
        <taxon>Cytophagales</taxon>
        <taxon>Flammeovirgaceae</taxon>
        <taxon>Flammeovirga</taxon>
    </lineage>
</organism>
<dbReference type="EMBL" id="JABANE010000035">
    <property type="protein sequence ID" value="NME69136.1"/>
    <property type="molecule type" value="Genomic_DNA"/>
</dbReference>
<comment type="caution">
    <text evidence="2">The sequence shown here is derived from an EMBL/GenBank/DDBJ whole genome shotgun (WGS) entry which is preliminary data.</text>
</comment>
<keyword evidence="3" id="KW-1185">Reference proteome</keyword>
<accession>A0A7X9RUV7</accession>
<evidence type="ECO:0000256" key="1">
    <source>
        <dbReference type="SAM" id="Phobius"/>
    </source>
</evidence>
<name>A0A7X9RUV7_9BACT</name>
<proteinExistence type="predicted"/>
<keyword evidence="1" id="KW-0472">Membrane</keyword>
<keyword evidence="1" id="KW-0812">Transmembrane</keyword>
<feature type="transmembrane region" description="Helical" evidence="1">
    <location>
        <begin position="195"/>
        <end position="214"/>
    </location>
</feature>
<gene>
    <name evidence="2" type="ORF">HHU12_14265</name>
</gene>
<evidence type="ECO:0000313" key="3">
    <source>
        <dbReference type="Proteomes" id="UP000576082"/>
    </source>
</evidence>
<protein>
    <submittedName>
        <fullName evidence="2">Uncharacterized protein</fullName>
    </submittedName>
</protein>
<keyword evidence="1" id="KW-1133">Transmembrane helix</keyword>
<sequence length="359" mass="41876">MSHIHITKNQPKSSITEERLFDIAIQNQIKKKTDLEIMDREGAYIVFGQNANEKVFDQTFLNDFHKKLDSELLAISIPVKNVLLITDGGPFSAMTLNLHTENLYKDNDKEIRISKRPFLVQEGKLCGLLNPRYEEDDNVEEVDESVDTSVNSNKKDNNLGDYNFTHENKKEDHSNLYNELNNRDNTPIKKKKKGLGILGILSIGITLIGLIHNISDHFDRQQKREEKKAQELILPDLPIEQYVTFEDKFSKKQYIDYTKRINIFKSMLEEDDYPIESKTLTLMFKSLDTFGYEIEHYMDSSQYEIIRQEIATFILHTQDSSEFKNRKTWVGKLEKLHTSMDSAIIDYGKDHTLSYFTEE</sequence>
<dbReference type="AlphaFoldDB" id="A0A7X9RUV7"/>
<reference evidence="2 3" key="1">
    <citation type="submission" date="2020-04" db="EMBL/GenBank/DDBJ databases">
        <title>Flammeovirga sp. SR4, a novel species isolated from seawater.</title>
        <authorList>
            <person name="Wang X."/>
        </authorList>
    </citation>
    <scope>NUCLEOTIDE SEQUENCE [LARGE SCALE GENOMIC DNA]</scope>
    <source>
        <strain evidence="2 3">ATCC 23126</strain>
    </source>
</reference>
<dbReference type="Proteomes" id="UP000576082">
    <property type="component" value="Unassembled WGS sequence"/>
</dbReference>